<gene>
    <name evidence="1" type="ORF">PIB30_071436</name>
</gene>
<evidence type="ECO:0000313" key="1">
    <source>
        <dbReference type="EMBL" id="MED6162541.1"/>
    </source>
</evidence>
<dbReference type="Proteomes" id="UP001341840">
    <property type="component" value="Unassembled WGS sequence"/>
</dbReference>
<protein>
    <submittedName>
        <fullName evidence="1">Uncharacterized protein</fullName>
    </submittedName>
</protein>
<accession>A0ABU6UMN3</accession>
<sequence>MVGFHSVEFDTALGEFETDVRKVFPGVGEGLLDFLIQQKLMDRDVSMCPQCNSVFDAEAAEIFEKEKMRKELARREELVRQYTASRRPMEPIPHGPQRNLAAIREQAAYEARCQARRVSR</sequence>
<evidence type="ECO:0000313" key="2">
    <source>
        <dbReference type="Proteomes" id="UP001341840"/>
    </source>
</evidence>
<organism evidence="1 2">
    <name type="scientific">Stylosanthes scabra</name>
    <dbReference type="NCBI Taxonomy" id="79078"/>
    <lineage>
        <taxon>Eukaryota</taxon>
        <taxon>Viridiplantae</taxon>
        <taxon>Streptophyta</taxon>
        <taxon>Embryophyta</taxon>
        <taxon>Tracheophyta</taxon>
        <taxon>Spermatophyta</taxon>
        <taxon>Magnoliopsida</taxon>
        <taxon>eudicotyledons</taxon>
        <taxon>Gunneridae</taxon>
        <taxon>Pentapetalae</taxon>
        <taxon>rosids</taxon>
        <taxon>fabids</taxon>
        <taxon>Fabales</taxon>
        <taxon>Fabaceae</taxon>
        <taxon>Papilionoideae</taxon>
        <taxon>50 kb inversion clade</taxon>
        <taxon>dalbergioids sensu lato</taxon>
        <taxon>Dalbergieae</taxon>
        <taxon>Pterocarpus clade</taxon>
        <taxon>Stylosanthes</taxon>
    </lineage>
</organism>
<comment type="caution">
    <text evidence="1">The sequence shown here is derived from an EMBL/GenBank/DDBJ whole genome shotgun (WGS) entry which is preliminary data.</text>
</comment>
<dbReference type="EMBL" id="JASCZI010121654">
    <property type="protein sequence ID" value="MED6162541.1"/>
    <property type="molecule type" value="Genomic_DNA"/>
</dbReference>
<reference evidence="1 2" key="1">
    <citation type="journal article" date="2023" name="Plants (Basel)">
        <title>Bridging the Gap: Combining Genomics and Transcriptomics Approaches to Understand Stylosanthes scabra, an Orphan Legume from the Brazilian Caatinga.</title>
        <authorList>
            <person name="Ferreira-Neto J.R.C."/>
            <person name="da Silva M.D."/>
            <person name="Binneck E."/>
            <person name="de Melo N.F."/>
            <person name="da Silva R.H."/>
            <person name="de Melo A.L.T.M."/>
            <person name="Pandolfi V."/>
            <person name="Bustamante F.O."/>
            <person name="Brasileiro-Vidal A.C."/>
            <person name="Benko-Iseppon A.M."/>
        </authorList>
    </citation>
    <scope>NUCLEOTIDE SEQUENCE [LARGE SCALE GENOMIC DNA]</scope>
    <source>
        <tissue evidence="1">Leaves</tissue>
    </source>
</reference>
<feature type="non-terminal residue" evidence="1">
    <location>
        <position position="120"/>
    </location>
</feature>
<proteinExistence type="predicted"/>
<name>A0ABU6UMN3_9FABA</name>
<keyword evidence="2" id="KW-1185">Reference proteome</keyword>